<dbReference type="Gene3D" id="3.30.1240.10">
    <property type="match status" value="1"/>
</dbReference>
<dbReference type="EMBL" id="QGQD01000036">
    <property type="protein sequence ID" value="TLD01579.1"/>
    <property type="molecule type" value="Genomic_DNA"/>
</dbReference>
<dbReference type="GO" id="GO:0016791">
    <property type="term" value="F:phosphatase activity"/>
    <property type="evidence" value="ECO:0007669"/>
    <property type="project" value="UniProtKB-ARBA"/>
</dbReference>
<dbReference type="SUPFAM" id="SSF56784">
    <property type="entry name" value="HAD-like"/>
    <property type="match status" value="1"/>
</dbReference>
<keyword evidence="2" id="KW-1185">Reference proteome</keyword>
<organism evidence="1 2">
    <name type="scientific">Robinsoniella peoriensis</name>
    <dbReference type="NCBI Taxonomy" id="180332"/>
    <lineage>
        <taxon>Bacteria</taxon>
        <taxon>Bacillati</taxon>
        <taxon>Bacillota</taxon>
        <taxon>Clostridia</taxon>
        <taxon>Lachnospirales</taxon>
        <taxon>Lachnospiraceae</taxon>
        <taxon>Robinsoniella</taxon>
    </lineage>
</organism>
<keyword evidence="1" id="KW-0413">Isomerase</keyword>
<dbReference type="InterPro" id="IPR023214">
    <property type="entry name" value="HAD_sf"/>
</dbReference>
<dbReference type="Pfam" id="PF08282">
    <property type="entry name" value="Hydrolase_3"/>
    <property type="match status" value="1"/>
</dbReference>
<sequence>MEVLQVSLQYAMGINMKKLVCFDMDMTLLDHATYSIPESAMKALDHLRAEGHIIVLASGRDMENEFSRPLAELVHPDAIVHANGLKVTIGNEKIYEHFMEKSIVKELLEFAEEHHICIGYNLGDIGYFVNKERVIEREVQVFGSCDRKFGDPGKLLDASLHALAVFGTLEQVQKLEKAFPLLKFPMFSGNVGADIVDKNTSKAVGIEALLTHYQLGWDDVIAFGDSMNDMEMIHAAGCGIAMGNAIEPLKKAADFVTKAVNEDGIWYGLQKLGLL</sequence>
<dbReference type="Proteomes" id="UP000306509">
    <property type="component" value="Unassembled WGS sequence"/>
</dbReference>
<dbReference type="Gene3D" id="3.40.50.1000">
    <property type="entry name" value="HAD superfamily/HAD-like"/>
    <property type="match status" value="1"/>
</dbReference>
<dbReference type="NCBIfam" id="TIGR00099">
    <property type="entry name" value="Cof-subfamily"/>
    <property type="match status" value="1"/>
</dbReference>
<dbReference type="GO" id="GO:0005829">
    <property type="term" value="C:cytosol"/>
    <property type="evidence" value="ECO:0007669"/>
    <property type="project" value="TreeGrafter"/>
</dbReference>
<dbReference type="SFLD" id="SFLDS00003">
    <property type="entry name" value="Haloacid_Dehalogenase"/>
    <property type="match status" value="1"/>
</dbReference>
<dbReference type="InterPro" id="IPR036412">
    <property type="entry name" value="HAD-like_sf"/>
</dbReference>
<dbReference type="InterPro" id="IPR000150">
    <property type="entry name" value="Cof"/>
</dbReference>
<evidence type="ECO:0000313" key="1">
    <source>
        <dbReference type="EMBL" id="TLD01579.1"/>
    </source>
</evidence>
<accession>A0A4U8QAD4</accession>
<dbReference type="PROSITE" id="PS01229">
    <property type="entry name" value="COF_2"/>
    <property type="match status" value="1"/>
</dbReference>
<dbReference type="STRING" id="180332.GCA_000797495_04727"/>
<dbReference type="SFLD" id="SFLDG01140">
    <property type="entry name" value="C2.B:_Phosphomannomutase_and_P"/>
    <property type="match status" value="1"/>
</dbReference>
<gene>
    <name evidence="1" type="ORF">DSM106044_01560</name>
</gene>
<evidence type="ECO:0000313" key="2">
    <source>
        <dbReference type="Proteomes" id="UP000306509"/>
    </source>
</evidence>
<dbReference type="AlphaFoldDB" id="A0A4U8QAD4"/>
<dbReference type="GO" id="GO:0000287">
    <property type="term" value="F:magnesium ion binding"/>
    <property type="evidence" value="ECO:0007669"/>
    <property type="project" value="TreeGrafter"/>
</dbReference>
<name>A0A4U8QAD4_9FIRM</name>
<reference evidence="1 2" key="1">
    <citation type="journal article" date="2019" name="Anaerobe">
        <title>Detection of Robinsoniella peoriensis in multiple bone samples of a trauma patient.</title>
        <authorList>
            <person name="Schrottner P."/>
            <person name="Hartwich K."/>
            <person name="Bunk B."/>
            <person name="Schober I."/>
            <person name="Helbig S."/>
            <person name="Rudolph W.W."/>
            <person name="Gunzer F."/>
        </authorList>
    </citation>
    <scope>NUCLEOTIDE SEQUENCE [LARGE SCALE GENOMIC DNA]</scope>
    <source>
        <strain evidence="1 2">DSM 106044</strain>
    </source>
</reference>
<dbReference type="PANTHER" id="PTHR10000">
    <property type="entry name" value="PHOSPHOSERINE PHOSPHATASE"/>
    <property type="match status" value="1"/>
</dbReference>
<dbReference type="InterPro" id="IPR006379">
    <property type="entry name" value="HAD-SF_hydro_IIB"/>
</dbReference>
<dbReference type="NCBIfam" id="TIGR01484">
    <property type="entry name" value="HAD-SF-IIB"/>
    <property type="match status" value="1"/>
</dbReference>
<proteinExistence type="predicted"/>
<dbReference type="GO" id="GO:0016853">
    <property type="term" value="F:isomerase activity"/>
    <property type="evidence" value="ECO:0007669"/>
    <property type="project" value="UniProtKB-KW"/>
</dbReference>
<protein>
    <submittedName>
        <fullName evidence="1">Putative bifunctional phosphatase/peptidyl-prolyl cis-trans isomerase</fullName>
    </submittedName>
</protein>
<comment type="caution">
    <text evidence="1">The sequence shown here is derived from an EMBL/GenBank/DDBJ whole genome shotgun (WGS) entry which is preliminary data.</text>
</comment>
<dbReference type="PANTHER" id="PTHR10000:SF8">
    <property type="entry name" value="HAD SUPERFAMILY HYDROLASE-LIKE, TYPE 3"/>
    <property type="match status" value="1"/>
</dbReference>